<dbReference type="EMBL" id="NBSK02000001">
    <property type="protein sequence ID" value="KAJ0227894.1"/>
    <property type="molecule type" value="Genomic_DNA"/>
</dbReference>
<evidence type="ECO:0000313" key="3">
    <source>
        <dbReference type="EMBL" id="KAJ0227894.1"/>
    </source>
</evidence>
<comment type="caution">
    <text evidence="3">The sequence shown here is derived from an EMBL/GenBank/DDBJ whole genome shotgun (WGS) entry which is preliminary data.</text>
</comment>
<feature type="region of interest" description="Disordered" evidence="2">
    <location>
        <begin position="495"/>
        <end position="515"/>
    </location>
</feature>
<gene>
    <name evidence="3" type="ORF">LSAT_V11C100037890</name>
</gene>
<feature type="region of interest" description="Disordered" evidence="2">
    <location>
        <begin position="173"/>
        <end position="457"/>
    </location>
</feature>
<feature type="compositionally biased region" description="Low complexity" evidence="2">
    <location>
        <begin position="395"/>
        <end position="409"/>
    </location>
</feature>
<evidence type="ECO:0000256" key="1">
    <source>
        <dbReference type="SAM" id="Coils"/>
    </source>
</evidence>
<keyword evidence="1" id="KW-0175">Coiled coil</keyword>
<sequence>MGYTDVLTTIGKVKKSCLPSQWNGLLTLLIKGLSERCGGSDTTSKAFLTILYGLYNGINLDYGSLIWAQVVRSLNTTARYSEISCGRFWTLITRRAMDSLDIPVMKDALTASIASFHTKKIIVSDPSKFLHYGLIPESMYRCVMPHSKIMADYSTSTPFPPRVLTDEQRAALEALDQPANRGKRVSKKEKAEKKETAPQKERKRRSSKCKSEAEAPSQSKSKKVKKMAKIMADYSTSTPFPPRVLTDEQRAALEALDQPANRGKRVSKKEKAEKKETAPQKERKRRSSKCKSEAEAPSQSKSKKVKKMAKIMADYSTSTPFPPRVLTDEQRAALEALDQPANRGKRVSKKEKAEKKETAPQKERKRRSSKCKSEAEAPSQSKSKKVKKMAKRAKGSPSSESEPNAPSETEAADPQTETTPVSSPQNPSSPKVTRSVPTSIPQTTTEPNIPFSVSQPSTSISTPIITESVTITSTQPPVTVNVSDTGAATAVETPVINLPSSPSPSSNSGATLGGDDEDFDSIYYSPYRIPTDTDADTPVTSQQLQEIHAKLDSLLADSKAYGGAVLKAFIESAIQTYTEALDRSTDAVDNSVASCSKATKEVSEVVHTTQIFLDSLKAHADSNASKFQASVDSFSATLQGETSKFEALRAALKTESTSFLNSLDSRFASLAAESTLKEELVKHQATIDLQKIQLAQAQQEVTLLQTQRAVLQSCAGDVKNMLTSVLDSHDPFLTLTIRQHLQAKLLPAITILSEMKGVSEKLVLPRQGGEEGMSKTELKGNVASGSGKQVLVESDSESDETITEALQHKKRDRELDDTLRIAREAEARERKIREDEEAIQAKKTLFPDWDRDTLITQAIEFPSIYWLEPIASFECENSKDSQFDMPITRKAFTFHCFDVTANVPHPNPKVDRELIDFYLKFGQPQYLTWSAQKIIKVKVLKPTQAGKFVNVNFKINRGTANTEHLISLANLPSLNLHDWILLYNILLSNQREYEPILSHLKRMLASYVHELATMDQEIAKVMNKKPTVKPTSKTGDIHKMKLGQIDSSNLTTSICFLQSV</sequence>
<feature type="compositionally biased region" description="Basic and acidic residues" evidence="2">
    <location>
        <begin position="188"/>
        <end position="200"/>
    </location>
</feature>
<evidence type="ECO:0000313" key="4">
    <source>
        <dbReference type="Proteomes" id="UP000235145"/>
    </source>
</evidence>
<feature type="compositionally biased region" description="Basic residues" evidence="2">
    <location>
        <begin position="382"/>
        <end position="394"/>
    </location>
</feature>
<dbReference type="Proteomes" id="UP000235145">
    <property type="component" value="Unassembled WGS sequence"/>
</dbReference>
<dbReference type="AlphaFoldDB" id="A0A9R1WQI3"/>
<feature type="compositionally biased region" description="Basic and acidic residues" evidence="2">
    <location>
        <begin position="350"/>
        <end position="362"/>
    </location>
</feature>
<keyword evidence="4" id="KW-1185">Reference proteome</keyword>
<protein>
    <submittedName>
        <fullName evidence="3">Uncharacterized protein</fullName>
    </submittedName>
</protein>
<proteinExistence type="predicted"/>
<accession>A0A9R1WQI3</accession>
<feature type="compositionally biased region" description="Low complexity" evidence="2">
    <location>
        <begin position="499"/>
        <end position="508"/>
    </location>
</feature>
<organism evidence="3 4">
    <name type="scientific">Lactuca sativa</name>
    <name type="common">Garden lettuce</name>
    <dbReference type="NCBI Taxonomy" id="4236"/>
    <lineage>
        <taxon>Eukaryota</taxon>
        <taxon>Viridiplantae</taxon>
        <taxon>Streptophyta</taxon>
        <taxon>Embryophyta</taxon>
        <taxon>Tracheophyta</taxon>
        <taxon>Spermatophyta</taxon>
        <taxon>Magnoliopsida</taxon>
        <taxon>eudicotyledons</taxon>
        <taxon>Gunneridae</taxon>
        <taxon>Pentapetalae</taxon>
        <taxon>asterids</taxon>
        <taxon>campanulids</taxon>
        <taxon>Asterales</taxon>
        <taxon>Asteraceae</taxon>
        <taxon>Cichorioideae</taxon>
        <taxon>Cichorieae</taxon>
        <taxon>Lactucinae</taxon>
        <taxon>Lactuca</taxon>
    </lineage>
</organism>
<name>A0A9R1WQI3_LACSA</name>
<reference evidence="3 4" key="1">
    <citation type="journal article" date="2017" name="Nat. Commun.">
        <title>Genome assembly with in vitro proximity ligation data and whole-genome triplication in lettuce.</title>
        <authorList>
            <person name="Reyes-Chin-Wo S."/>
            <person name="Wang Z."/>
            <person name="Yang X."/>
            <person name="Kozik A."/>
            <person name="Arikit S."/>
            <person name="Song C."/>
            <person name="Xia L."/>
            <person name="Froenicke L."/>
            <person name="Lavelle D.O."/>
            <person name="Truco M.J."/>
            <person name="Xia R."/>
            <person name="Zhu S."/>
            <person name="Xu C."/>
            <person name="Xu H."/>
            <person name="Xu X."/>
            <person name="Cox K."/>
            <person name="Korf I."/>
            <person name="Meyers B.C."/>
            <person name="Michelmore R.W."/>
        </authorList>
    </citation>
    <scope>NUCLEOTIDE SEQUENCE [LARGE SCALE GENOMIC DNA]</scope>
    <source>
        <strain evidence="4">cv. Salinas</strain>
        <tissue evidence="3">Seedlings</tissue>
    </source>
</reference>
<feature type="coiled-coil region" evidence="1">
    <location>
        <begin position="680"/>
        <end position="707"/>
    </location>
</feature>
<feature type="compositionally biased region" description="Polar residues" evidence="2">
    <location>
        <begin position="415"/>
        <end position="447"/>
    </location>
</feature>
<feature type="compositionally biased region" description="Basic and acidic residues" evidence="2">
    <location>
        <begin position="269"/>
        <end position="281"/>
    </location>
</feature>
<evidence type="ECO:0000256" key="2">
    <source>
        <dbReference type="SAM" id="MobiDB-lite"/>
    </source>
</evidence>